<evidence type="ECO:0000313" key="3">
    <source>
        <dbReference type="EMBL" id="QDU67284.1"/>
    </source>
</evidence>
<dbReference type="PANTHER" id="PTHR45947">
    <property type="entry name" value="SULFOQUINOVOSYL TRANSFERASE SQD2"/>
    <property type="match status" value="1"/>
</dbReference>
<keyword evidence="4" id="KW-1185">Reference proteome</keyword>
<dbReference type="EMBL" id="CP036287">
    <property type="protein sequence ID" value="QDU67284.1"/>
    <property type="molecule type" value="Genomic_DNA"/>
</dbReference>
<dbReference type="Gene3D" id="3.40.50.2000">
    <property type="entry name" value="Glycogen Phosphorylase B"/>
    <property type="match status" value="2"/>
</dbReference>
<dbReference type="InterPro" id="IPR028098">
    <property type="entry name" value="Glyco_trans_4-like_N"/>
</dbReference>
<dbReference type="RefSeq" id="WP_145065310.1">
    <property type="nucleotide sequence ID" value="NZ_CP036287.1"/>
</dbReference>
<dbReference type="Pfam" id="PF00534">
    <property type="entry name" value="Glycos_transf_1"/>
    <property type="match status" value="1"/>
</dbReference>
<accession>A0A518BJY6</accession>
<dbReference type="Pfam" id="PF13439">
    <property type="entry name" value="Glyco_transf_4"/>
    <property type="match status" value="1"/>
</dbReference>
<evidence type="ECO:0000259" key="2">
    <source>
        <dbReference type="Pfam" id="PF13439"/>
    </source>
</evidence>
<organism evidence="3 4">
    <name type="scientific">Engelhardtia mirabilis</name>
    <dbReference type="NCBI Taxonomy" id="2528011"/>
    <lineage>
        <taxon>Bacteria</taxon>
        <taxon>Pseudomonadati</taxon>
        <taxon>Planctomycetota</taxon>
        <taxon>Planctomycetia</taxon>
        <taxon>Planctomycetia incertae sedis</taxon>
        <taxon>Engelhardtia</taxon>
    </lineage>
</organism>
<name>A0A518BJY6_9BACT</name>
<keyword evidence="3" id="KW-0808">Transferase</keyword>
<keyword evidence="3" id="KW-0328">Glycosyltransferase</keyword>
<dbReference type="PANTHER" id="PTHR45947:SF3">
    <property type="entry name" value="SULFOQUINOVOSYL TRANSFERASE SQD2"/>
    <property type="match status" value="1"/>
</dbReference>
<dbReference type="CDD" id="cd03801">
    <property type="entry name" value="GT4_PimA-like"/>
    <property type="match status" value="1"/>
</dbReference>
<dbReference type="InterPro" id="IPR050194">
    <property type="entry name" value="Glycosyltransferase_grp1"/>
</dbReference>
<dbReference type="KEGG" id="pbap:Pla133_23630"/>
<gene>
    <name evidence="3" type="primary">mshA_5</name>
    <name evidence="3" type="ORF">Pla133_23630</name>
</gene>
<dbReference type="InterPro" id="IPR001296">
    <property type="entry name" value="Glyco_trans_1"/>
</dbReference>
<evidence type="ECO:0000259" key="1">
    <source>
        <dbReference type="Pfam" id="PF00534"/>
    </source>
</evidence>
<dbReference type="Proteomes" id="UP000316921">
    <property type="component" value="Chromosome"/>
</dbReference>
<sequence length="388" mass="42613">MATTRIAVLVDALNPRALRSEHPPNLVAALEALGYRVELHWVSAGLFARVDGRSPRGPEVAQLEGASTQVLGSRPDLVLAYDPACPAAWLGARVAGRLDVPLVLIEPAWFPLRRLHERILEGIGRRLWGHRIRTETAAVIAVDPYARGRALSRGFALERVTMIPSGVDADLYRPGRTSVAIARHRLRGRLLLHVGPLEPGRGHEVLIQAFARTVGQRGDWTLVFVGQGSLRRRLETTAARLGVRGGVRFIPKVEPDELAGLYCAATLLAVPAEDERVRGRQIVRAMAACLPVMASDLPRLAFRIEHEVTGYLVPPGDLRAWTAALERVASSPVAREAWADRARERVLADYSWPQIAARYQALLERVLEGNGKRVSAERELTSPRAVAE</sequence>
<dbReference type="AlphaFoldDB" id="A0A518BJY6"/>
<dbReference type="EC" id="2.4.1.250" evidence="3"/>
<dbReference type="SUPFAM" id="SSF53756">
    <property type="entry name" value="UDP-Glycosyltransferase/glycogen phosphorylase"/>
    <property type="match status" value="1"/>
</dbReference>
<feature type="domain" description="Glycosyl transferase family 1" evidence="1">
    <location>
        <begin position="187"/>
        <end position="345"/>
    </location>
</feature>
<dbReference type="GO" id="GO:0102710">
    <property type="term" value="F:D-inositol-3-phosphate glycosyltransferase activity"/>
    <property type="evidence" value="ECO:0007669"/>
    <property type="project" value="UniProtKB-EC"/>
</dbReference>
<evidence type="ECO:0000313" key="4">
    <source>
        <dbReference type="Proteomes" id="UP000316921"/>
    </source>
</evidence>
<reference evidence="3 4" key="1">
    <citation type="submission" date="2019-02" db="EMBL/GenBank/DDBJ databases">
        <title>Deep-cultivation of Planctomycetes and their phenomic and genomic characterization uncovers novel biology.</title>
        <authorList>
            <person name="Wiegand S."/>
            <person name="Jogler M."/>
            <person name="Boedeker C."/>
            <person name="Pinto D."/>
            <person name="Vollmers J."/>
            <person name="Rivas-Marin E."/>
            <person name="Kohn T."/>
            <person name="Peeters S.H."/>
            <person name="Heuer A."/>
            <person name="Rast P."/>
            <person name="Oberbeckmann S."/>
            <person name="Bunk B."/>
            <person name="Jeske O."/>
            <person name="Meyerdierks A."/>
            <person name="Storesund J.E."/>
            <person name="Kallscheuer N."/>
            <person name="Luecker S."/>
            <person name="Lage O.M."/>
            <person name="Pohl T."/>
            <person name="Merkel B.J."/>
            <person name="Hornburger P."/>
            <person name="Mueller R.-W."/>
            <person name="Bruemmer F."/>
            <person name="Labrenz M."/>
            <person name="Spormann A.M."/>
            <person name="Op den Camp H."/>
            <person name="Overmann J."/>
            <person name="Amann R."/>
            <person name="Jetten M.S.M."/>
            <person name="Mascher T."/>
            <person name="Medema M.H."/>
            <person name="Devos D.P."/>
            <person name="Kaster A.-K."/>
            <person name="Ovreas L."/>
            <person name="Rohde M."/>
            <person name="Galperin M.Y."/>
            <person name="Jogler C."/>
        </authorList>
    </citation>
    <scope>NUCLEOTIDE SEQUENCE [LARGE SCALE GENOMIC DNA]</scope>
    <source>
        <strain evidence="3 4">Pla133</strain>
    </source>
</reference>
<proteinExistence type="predicted"/>
<feature type="domain" description="Glycosyltransferase subfamily 4-like N-terminal" evidence="2">
    <location>
        <begin position="62"/>
        <end position="170"/>
    </location>
</feature>
<protein>
    <submittedName>
        <fullName evidence="3">D-inositol 3-phosphate glycosyltransferase</fullName>
        <ecNumber evidence="3">2.4.1.250</ecNumber>
    </submittedName>
</protein>